<dbReference type="GO" id="GO:0005524">
    <property type="term" value="F:ATP binding"/>
    <property type="evidence" value="ECO:0007669"/>
    <property type="project" value="UniProtKB-KW"/>
</dbReference>
<proteinExistence type="predicted"/>
<reference evidence="8" key="1">
    <citation type="submission" date="2018-05" db="EMBL/GenBank/DDBJ databases">
        <authorList>
            <person name="Lanie J.A."/>
            <person name="Ng W.-L."/>
            <person name="Kazmierczak K.M."/>
            <person name="Andrzejewski T.M."/>
            <person name="Davidsen T.M."/>
            <person name="Wayne K.J."/>
            <person name="Tettelin H."/>
            <person name="Glass J.I."/>
            <person name="Rusch D."/>
            <person name="Podicherti R."/>
            <person name="Tsui H.-C.T."/>
            <person name="Winkler M.E."/>
        </authorList>
    </citation>
    <scope>NUCLEOTIDE SEQUENCE</scope>
</reference>
<keyword evidence="2" id="KW-0662">Pyridine nucleotide biosynthesis</keyword>
<evidence type="ECO:0000256" key="7">
    <source>
        <dbReference type="ARBA" id="ARBA00023027"/>
    </source>
</evidence>
<sequence>TYTVDTLVELSNKLGPTANLCFILGMDVLGQLDRWKDPEKVLGLCRLLALDRPGEQDFNWDGFYERVPAAKSRVQVVTAPLVDVSATELRRLAAAGEPLTGQVPDAVAAYIRQQGLYQTEREGRTAS</sequence>
<gene>
    <name evidence="8" type="ORF">METZ01_LOCUS500310</name>
</gene>
<evidence type="ECO:0000256" key="4">
    <source>
        <dbReference type="ARBA" id="ARBA00022695"/>
    </source>
</evidence>
<comment type="pathway">
    <text evidence="1">Cofactor biosynthesis; NAD(+) biosynthesis.</text>
</comment>
<evidence type="ECO:0000256" key="5">
    <source>
        <dbReference type="ARBA" id="ARBA00022741"/>
    </source>
</evidence>
<dbReference type="PANTHER" id="PTHR39321:SF3">
    <property type="entry name" value="PHOSPHOPANTETHEINE ADENYLYLTRANSFERASE"/>
    <property type="match status" value="1"/>
</dbReference>
<dbReference type="Gene3D" id="3.40.50.620">
    <property type="entry name" value="HUPs"/>
    <property type="match status" value="1"/>
</dbReference>
<dbReference type="EMBL" id="UINC01219811">
    <property type="protein sequence ID" value="SVE47456.1"/>
    <property type="molecule type" value="Genomic_DNA"/>
</dbReference>
<protein>
    <submittedName>
        <fullName evidence="8">Uncharacterized protein</fullName>
    </submittedName>
</protein>
<keyword evidence="7" id="KW-0520">NAD</keyword>
<evidence type="ECO:0000256" key="6">
    <source>
        <dbReference type="ARBA" id="ARBA00022840"/>
    </source>
</evidence>
<dbReference type="AlphaFoldDB" id="A0A383DSF8"/>
<dbReference type="InterPro" id="IPR005248">
    <property type="entry name" value="NadD/NMNAT"/>
</dbReference>
<keyword evidence="3" id="KW-0808">Transferase</keyword>
<evidence type="ECO:0000256" key="3">
    <source>
        <dbReference type="ARBA" id="ARBA00022679"/>
    </source>
</evidence>
<accession>A0A383DSF8</accession>
<dbReference type="SUPFAM" id="SSF52374">
    <property type="entry name" value="Nucleotidylyl transferase"/>
    <property type="match status" value="1"/>
</dbReference>
<keyword evidence="4" id="KW-0548">Nucleotidyltransferase</keyword>
<name>A0A383DSF8_9ZZZZ</name>
<evidence type="ECO:0000313" key="8">
    <source>
        <dbReference type="EMBL" id="SVE47456.1"/>
    </source>
</evidence>
<keyword evidence="6" id="KW-0067">ATP-binding</keyword>
<feature type="non-terminal residue" evidence="8">
    <location>
        <position position="1"/>
    </location>
</feature>
<dbReference type="InterPro" id="IPR014729">
    <property type="entry name" value="Rossmann-like_a/b/a_fold"/>
</dbReference>
<dbReference type="GO" id="GO:0009435">
    <property type="term" value="P:NAD+ biosynthetic process"/>
    <property type="evidence" value="ECO:0007669"/>
    <property type="project" value="InterPro"/>
</dbReference>
<evidence type="ECO:0000256" key="2">
    <source>
        <dbReference type="ARBA" id="ARBA00022642"/>
    </source>
</evidence>
<keyword evidence="5" id="KW-0547">Nucleotide-binding</keyword>
<dbReference type="GO" id="GO:0016779">
    <property type="term" value="F:nucleotidyltransferase activity"/>
    <property type="evidence" value="ECO:0007669"/>
    <property type="project" value="UniProtKB-KW"/>
</dbReference>
<dbReference type="PANTHER" id="PTHR39321">
    <property type="entry name" value="NICOTINATE-NUCLEOTIDE ADENYLYLTRANSFERASE-RELATED"/>
    <property type="match status" value="1"/>
</dbReference>
<organism evidence="8">
    <name type="scientific">marine metagenome</name>
    <dbReference type="NCBI Taxonomy" id="408172"/>
    <lineage>
        <taxon>unclassified sequences</taxon>
        <taxon>metagenomes</taxon>
        <taxon>ecological metagenomes</taxon>
    </lineage>
</organism>
<evidence type="ECO:0000256" key="1">
    <source>
        <dbReference type="ARBA" id="ARBA00004790"/>
    </source>
</evidence>